<accession>A0ABX0P9X1</accession>
<reference evidence="2 3" key="1">
    <citation type="submission" date="2020-03" db="EMBL/GenBank/DDBJ databases">
        <title>Genome sequence of strain Massilia sp. TW-1.</title>
        <authorList>
            <person name="Chaudhary D.K."/>
        </authorList>
    </citation>
    <scope>NUCLEOTIDE SEQUENCE [LARGE SCALE GENOMIC DNA]</scope>
    <source>
        <strain evidence="2 3">TW-1</strain>
    </source>
</reference>
<gene>
    <name evidence="2" type="ORF">HAV22_10620</name>
</gene>
<feature type="region of interest" description="Disordered" evidence="1">
    <location>
        <begin position="166"/>
        <end position="187"/>
    </location>
</feature>
<dbReference type="Proteomes" id="UP000716322">
    <property type="component" value="Unassembled WGS sequence"/>
</dbReference>
<evidence type="ECO:0000256" key="1">
    <source>
        <dbReference type="SAM" id="MobiDB-lite"/>
    </source>
</evidence>
<evidence type="ECO:0000313" key="3">
    <source>
        <dbReference type="Proteomes" id="UP000716322"/>
    </source>
</evidence>
<name>A0ABX0P9X1_9BURK</name>
<dbReference type="EMBL" id="JAAQOM010000005">
    <property type="protein sequence ID" value="NIA54096.1"/>
    <property type="molecule type" value="Genomic_DNA"/>
</dbReference>
<proteinExistence type="predicted"/>
<protein>
    <submittedName>
        <fullName evidence="2">Uncharacterized protein</fullName>
    </submittedName>
</protein>
<keyword evidence="3" id="KW-1185">Reference proteome</keyword>
<comment type="caution">
    <text evidence="2">The sequence shown here is derived from an EMBL/GenBank/DDBJ whole genome shotgun (WGS) entry which is preliminary data.</text>
</comment>
<dbReference type="RefSeq" id="WP_166859052.1">
    <property type="nucleotide sequence ID" value="NZ_JAAQOM010000005.1"/>
</dbReference>
<evidence type="ECO:0000313" key="2">
    <source>
        <dbReference type="EMBL" id="NIA54096.1"/>
    </source>
</evidence>
<sequence>MKKGQKCYVKPGRFLPFDAADNLPLCWFTSTISGTLGFLKKIFVLKHPCKAVIGWFLPNFRVSTNFFPIQFRTSKRVIGRLLRNFRAPAKIFPRPNPGHLTGLSDGLRGTLGLQRKKIRKFFDGACAMQKWQRSPVAPPMIFLLHFPHPYPGGTPMPVPTLRHGSPTISAAAPVPPGAAPLTHGTAA</sequence>
<organism evidence="2 3">
    <name type="scientific">Telluria antibiotica</name>
    <dbReference type="NCBI Taxonomy" id="2717319"/>
    <lineage>
        <taxon>Bacteria</taxon>
        <taxon>Pseudomonadati</taxon>
        <taxon>Pseudomonadota</taxon>
        <taxon>Betaproteobacteria</taxon>
        <taxon>Burkholderiales</taxon>
        <taxon>Oxalobacteraceae</taxon>
        <taxon>Telluria group</taxon>
        <taxon>Telluria</taxon>
    </lineage>
</organism>